<dbReference type="AlphaFoldDB" id="A0AAE0NJ13"/>
<dbReference type="Pfam" id="PF03663">
    <property type="entry name" value="Glyco_hydro_76"/>
    <property type="match status" value="1"/>
</dbReference>
<reference evidence="2" key="2">
    <citation type="submission" date="2023-06" db="EMBL/GenBank/DDBJ databases">
        <authorList>
            <consortium name="Lawrence Berkeley National Laboratory"/>
            <person name="Haridas S."/>
            <person name="Hensen N."/>
            <person name="Bonometti L."/>
            <person name="Westerberg I."/>
            <person name="Brannstrom I.O."/>
            <person name="Guillou S."/>
            <person name="Cros-Aarteil S."/>
            <person name="Calhoun S."/>
            <person name="Kuo A."/>
            <person name="Mondo S."/>
            <person name="Pangilinan J."/>
            <person name="Riley R."/>
            <person name="Labutti K."/>
            <person name="Andreopoulos B."/>
            <person name="Lipzen A."/>
            <person name="Chen C."/>
            <person name="Yanf M."/>
            <person name="Daum C."/>
            <person name="Ng V."/>
            <person name="Clum A."/>
            <person name="Steindorff A."/>
            <person name="Ohm R."/>
            <person name="Martin F."/>
            <person name="Silar P."/>
            <person name="Natvig D."/>
            <person name="Lalanne C."/>
            <person name="Gautier V."/>
            <person name="Ament-Velasquez S.L."/>
            <person name="Kruys A."/>
            <person name="Hutchinson M.I."/>
            <person name="Powell A.J."/>
            <person name="Barry K."/>
            <person name="Miller A.N."/>
            <person name="Grigoriev I.V."/>
            <person name="Debuchy R."/>
            <person name="Gladieux P."/>
            <person name="Thoren M.H."/>
            <person name="Johannesson H."/>
        </authorList>
    </citation>
    <scope>NUCLEOTIDE SEQUENCE</scope>
    <source>
        <strain evidence="2">CBS 958.72</strain>
    </source>
</reference>
<sequence length="576" mass="63042">MMVRWSKVVAFATGACASASFLPPHLANDPRNSGRTGGRAAVGPDLQLFDDTLDALRVLQDAYFEPWVGTWPSAIDWTAAVMGSHVAGALLSLSRGLELVHPGMGEGYLLKENTISLYFSQLIGFYFGQDAFAIRGQAFDDMLWVVLGWLDAIKFIDTRIGRDLGVINSATFSTGTPQNDGWHGNLWVPAFAHRARIFWELASVGWDTKLCGGGMNWNPRLTPYKNAITNELYIAGSISMYIYFPGDSNAAPFGANHGRNSPPAGASTDWKPHDPIYLTAAVDGYEWLASSNMTNSKGLYVDGFHVSGYDSGSNNTKCDERDEMVYTYNQGVILSGQLGLFQVTGNPSYLREGHRLIQNVIWATGYDLARDQPIDDLARLFLKFVPPWHGLGRAGILEEACDIKASCSQDGQTFKGIWMHHFTAFCSPLEPTTANQDTRSFDSVRTEHSIACQRYIGWLEHNAAAARGTRDSEGRFGMWWTAGLLNFTTRGLYIPPDALPDDDGAPVDDPPGGQLLIGQSVKVLPSKAGGEPAALKERSQAEFRDPNSRGRGRTVETQGGGLAVLRALWELSKQSL</sequence>
<feature type="region of interest" description="Disordered" evidence="1">
    <location>
        <begin position="527"/>
        <end position="557"/>
    </location>
</feature>
<comment type="caution">
    <text evidence="2">The sequence shown here is derived from an EMBL/GenBank/DDBJ whole genome shotgun (WGS) entry which is preliminary data.</text>
</comment>
<feature type="compositionally biased region" description="Basic and acidic residues" evidence="1">
    <location>
        <begin position="534"/>
        <end position="548"/>
    </location>
</feature>
<dbReference type="PANTHER" id="PTHR47791:SF2">
    <property type="entry name" value="ENDO MANNANASE, GH76 FAMILY (EUROFUNG)"/>
    <property type="match status" value="1"/>
</dbReference>
<accession>A0AAE0NJ13</accession>
<protein>
    <recommendedName>
        <fullName evidence="4">Glycosyl hydrolase</fullName>
    </recommendedName>
</protein>
<dbReference type="Gene3D" id="1.50.10.20">
    <property type="match status" value="1"/>
</dbReference>
<organism evidence="2 3">
    <name type="scientific">Lasiosphaeria ovina</name>
    <dbReference type="NCBI Taxonomy" id="92902"/>
    <lineage>
        <taxon>Eukaryota</taxon>
        <taxon>Fungi</taxon>
        <taxon>Dikarya</taxon>
        <taxon>Ascomycota</taxon>
        <taxon>Pezizomycotina</taxon>
        <taxon>Sordariomycetes</taxon>
        <taxon>Sordariomycetidae</taxon>
        <taxon>Sordariales</taxon>
        <taxon>Lasiosphaeriaceae</taxon>
        <taxon>Lasiosphaeria</taxon>
    </lineage>
</organism>
<evidence type="ECO:0000256" key="1">
    <source>
        <dbReference type="SAM" id="MobiDB-lite"/>
    </source>
</evidence>
<dbReference type="InterPro" id="IPR005198">
    <property type="entry name" value="Glyco_hydro_76"/>
</dbReference>
<dbReference type="GO" id="GO:0005975">
    <property type="term" value="P:carbohydrate metabolic process"/>
    <property type="evidence" value="ECO:0007669"/>
    <property type="project" value="InterPro"/>
</dbReference>
<dbReference type="SUPFAM" id="SSF48208">
    <property type="entry name" value="Six-hairpin glycosidases"/>
    <property type="match status" value="1"/>
</dbReference>
<dbReference type="EMBL" id="JAULSN010000001">
    <property type="protein sequence ID" value="KAK3382443.1"/>
    <property type="molecule type" value="Genomic_DNA"/>
</dbReference>
<keyword evidence="3" id="KW-1185">Reference proteome</keyword>
<proteinExistence type="predicted"/>
<reference evidence="2" key="1">
    <citation type="journal article" date="2023" name="Mol. Phylogenet. Evol.">
        <title>Genome-scale phylogeny and comparative genomics of the fungal order Sordariales.</title>
        <authorList>
            <person name="Hensen N."/>
            <person name="Bonometti L."/>
            <person name="Westerberg I."/>
            <person name="Brannstrom I.O."/>
            <person name="Guillou S."/>
            <person name="Cros-Aarteil S."/>
            <person name="Calhoun S."/>
            <person name="Haridas S."/>
            <person name="Kuo A."/>
            <person name="Mondo S."/>
            <person name="Pangilinan J."/>
            <person name="Riley R."/>
            <person name="LaButti K."/>
            <person name="Andreopoulos B."/>
            <person name="Lipzen A."/>
            <person name="Chen C."/>
            <person name="Yan M."/>
            <person name="Daum C."/>
            <person name="Ng V."/>
            <person name="Clum A."/>
            <person name="Steindorff A."/>
            <person name="Ohm R.A."/>
            <person name="Martin F."/>
            <person name="Silar P."/>
            <person name="Natvig D.O."/>
            <person name="Lalanne C."/>
            <person name="Gautier V."/>
            <person name="Ament-Velasquez S.L."/>
            <person name="Kruys A."/>
            <person name="Hutchinson M.I."/>
            <person name="Powell A.J."/>
            <person name="Barry K."/>
            <person name="Miller A.N."/>
            <person name="Grigoriev I.V."/>
            <person name="Debuchy R."/>
            <person name="Gladieux P."/>
            <person name="Hiltunen Thoren M."/>
            <person name="Johannesson H."/>
        </authorList>
    </citation>
    <scope>NUCLEOTIDE SEQUENCE</scope>
    <source>
        <strain evidence="2">CBS 958.72</strain>
    </source>
</reference>
<evidence type="ECO:0008006" key="4">
    <source>
        <dbReference type="Google" id="ProtNLM"/>
    </source>
</evidence>
<dbReference type="PANTHER" id="PTHR47791">
    <property type="entry name" value="MEIOTICALLY UP-REGULATED GENE 191 PROTEIN"/>
    <property type="match status" value="1"/>
</dbReference>
<gene>
    <name evidence="2" type="ORF">B0T24DRAFT_516833</name>
</gene>
<dbReference type="InterPro" id="IPR008928">
    <property type="entry name" value="6-hairpin_glycosidase_sf"/>
</dbReference>
<dbReference type="Proteomes" id="UP001287356">
    <property type="component" value="Unassembled WGS sequence"/>
</dbReference>
<dbReference type="InterPro" id="IPR053169">
    <property type="entry name" value="MUG_Protein"/>
</dbReference>
<name>A0AAE0NJ13_9PEZI</name>
<evidence type="ECO:0000313" key="3">
    <source>
        <dbReference type="Proteomes" id="UP001287356"/>
    </source>
</evidence>
<evidence type="ECO:0000313" key="2">
    <source>
        <dbReference type="EMBL" id="KAK3382443.1"/>
    </source>
</evidence>